<dbReference type="EMBL" id="PQGE01000015">
    <property type="protein sequence ID" value="POP43233.1"/>
    <property type="molecule type" value="Genomic_DNA"/>
</dbReference>
<evidence type="ECO:0000313" key="4">
    <source>
        <dbReference type="Proteomes" id="UP000247005"/>
    </source>
</evidence>
<dbReference type="OrthoDB" id="6707033at2"/>
<gene>
    <name evidence="2" type="ORF">CHU32_20810</name>
    <name evidence="1" type="ORF">CHU33_16890</name>
</gene>
<sequence>MDYLLPIRAAISEAITRQDSDMLDSAIERLLAAGRELTTGKPDTRLDLFHQLLVMPGHHCHQQVAFELQTIADPATLPYIRQVFEQGFDYLDYTCSDSDAIAKWFSHLLWRIDTPEALALIKEYARHPDEGIRNEMQYRLKRITQLRLKIE</sequence>
<name>A0A2P5GKC6_9ENTR</name>
<organism evidence="2 4">
    <name type="scientific">Superficieibacter electus</name>
    <dbReference type="NCBI Taxonomy" id="2022662"/>
    <lineage>
        <taxon>Bacteria</taxon>
        <taxon>Pseudomonadati</taxon>
        <taxon>Pseudomonadota</taxon>
        <taxon>Gammaproteobacteria</taxon>
        <taxon>Enterobacterales</taxon>
        <taxon>Enterobacteriaceae</taxon>
        <taxon>Superficieibacter</taxon>
    </lineage>
</organism>
<dbReference type="RefSeq" id="WP_103677241.1">
    <property type="nucleotide sequence ID" value="NZ_PQGD01000019.1"/>
</dbReference>
<dbReference type="Proteomes" id="UP000237073">
    <property type="component" value="Unassembled WGS sequence"/>
</dbReference>
<reference evidence="3 4" key="1">
    <citation type="submission" date="2018-01" db="EMBL/GenBank/DDBJ databases">
        <title>Superficieibacter electus gen. nov., sp. nov., an extended-spectrum beta-lactamase possessing member of the Enterobacteriaceae family, isolated from intensive care unit surfaces.</title>
        <authorList>
            <person name="Potter R.F."/>
            <person name="D'Souza A.W."/>
        </authorList>
    </citation>
    <scope>NUCLEOTIDE SEQUENCE [LARGE SCALE GENOMIC DNA]</scope>
    <source>
        <strain evidence="2 4">BP-1</strain>
        <strain evidence="1 3">BP-2</strain>
    </source>
</reference>
<dbReference type="AlphaFoldDB" id="A0A2P5GKC6"/>
<accession>A0A2P5GKC6</accession>
<comment type="caution">
    <text evidence="2">The sequence shown here is derived from an EMBL/GenBank/DDBJ whole genome shotgun (WGS) entry which is preliminary data.</text>
</comment>
<evidence type="ECO:0000313" key="1">
    <source>
        <dbReference type="EMBL" id="POP43233.1"/>
    </source>
</evidence>
<proteinExistence type="predicted"/>
<protein>
    <submittedName>
        <fullName evidence="2">Uncharacterized protein</fullName>
    </submittedName>
</protein>
<evidence type="ECO:0000313" key="3">
    <source>
        <dbReference type="Proteomes" id="UP000237073"/>
    </source>
</evidence>
<dbReference type="EMBL" id="PQGD01000019">
    <property type="protein sequence ID" value="POP44786.1"/>
    <property type="molecule type" value="Genomic_DNA"/>
</dbReference>
<keyword evidence="3" id="KW-1185">Reference proteome</keyword>
<evidence type="ECO:0000313" key="2">
    <source>
        <dbReference type="EMBL" id="POP44786.1"/>
    </source>
</evidence>
<dbReference type="Proteomes" id="UP000247005">
    <property type="component" value="Unassembled WGS sequence"/>
</dbReference>